<dbReference type="OrthoDB" id="3638028at2"/>
<evidence type="ECO:0008006" key="3">
    <source>
        <dbReference type="Google" id="ProtNLM"/>
    </source>
</evidence>
<evidence type="ECO:0000313" key="1">
    <source>
        <dbReference type="EMBL" id="TWP34428.1"/>
    </source>
</evidence>
<dbReference type="SUPFAM" id="SSF56112">
    <property type="entry name" value="Protein kinase-like (PK-like)"/>
    <property type="match status" value="1"/>
</dbReference>
<dbReference type="InterPro" id="IPR011009">
    <property type="entry name" value="Kinase-like_dom_sf"/>
</dbReference>
<gene>
    <name evidence="1" type="ORF">FGL98_17560</name>
</gene>
<dbReference type="GO" id="GO:0019748">
    <property type="term" value="P:secondary metabolic process"/>
    <property type="evidence" value="ECO:0007669"/>
    <property type="project" value="InterPro"/>
</dbReference>
<dbReference type="Proteomes" id="UP000320244">
    <property type="component" value="Unassembled WGS sequence"/>
</dbReference>
<protein>
    <recommendedName>
        <fullName evidence="3">Kinase</fullName>
    </recommendedName>
</protein>
<dbReference type="Pfam" id="PF04655">
    <property type="entry name" value="APH_6_hur"/>
    <property type="match status" value="1"/>
</dbReference>
<evidence type="ECO:0000313" key="2">
    <source>
        <dbReference type="Proteomes" id="UP000320244"/>
    </source>
</evidence>
<reference evidence="1 2" key="1">
    <citation type="submission" date="2019-05" db="EMBL/GenBank/DDBJ databases">
        <authorList>
            <person name="Lee S.D."/>
        </authorList>
    </citation>
    <scope>NUCLEOTIDE SEQUENCE [LARGE SCALE GENOMIC DNA]</scope>
    <source>
        <strain evidence="1 2">C5-26</strain>
    </source>
</reference>
<dbReference type="InterPro" id="IPR006748">
    <property type="entry name" value="NH2Glyco/OHUrea_AB-resist_kin"/>
</dbReference>
<dbReference type="EMBL" id="VCQV01000028">
    <property type="protein sequence ID" value="TWP34428.1"/>
    <property type="molecule type" value="Genomic_DNA"/>
</dbReference>
<keyword evidence="2" id="KW-1185">Reference proteome</keyword>
<name>A0A563DVX9_9MICO</name>
<organism evidence="1 2">
    <name type="scientific">Leekyejoonella antrihumi</name>
    <dbReference type="NCBI Taxonomy" id="1660198"/>
    <lineage>
        <taxon>Bacteria</taxon>
        <taxon>Bacillati</taxon>
        <taxon>Actinomycetota</taxon>
        <taxon>Actinomycetes</taxon>
        <taxon>Micrococcales</taxon>
        <taxon>Dermacoccaceae</taxon>
        <taxon>Leekyejoonella</taxon>
    </lineage>
</organism>
<proteinExistence type="predicted"/>
<dbReference type="GO" id="GO:0016773">
    <property type="term" value="F:phosphotransferase activity, alcohol group as acceptor"/>
    <property type="evidence" value="ECO:0007669"/>
    <property type="project" value="InterPro"/>
</dbReference>
<sequence>MQEVIEGRPPALWISGSQWLVDLPRLLTECADRWDLRFVEPSARGTGPQLWHGGAAVIVACRQGRRPVALKVTWPHPQARHEHLALRHWAGHGAVNLLAADPSRWALLLERLDGDRSLEAAPLLEAWEVIGGLRADVVAGTAHLDEDRVRAWSLVRAVRRALDEADTADPDLAVVSRLITIAKAMTQ</sequence>
<dbReference type="AlphaFoldDB" id="A0A563DVX9"/>
<reference evidence="1 2" key="2">
    <citation type="submission" date="2019-08" db="EMBL/GenBank/DDBJ databases">
        <title>Jejuicoccus antrihumi gen. nov., sp. nov., a new member of the family Dermacoccaceae isolated from a cave.</title>
        <authorList>
            <person name="Schumann P."/>
            <person name="Kim I.S."/>
        </authorList>
    </citation>
    <scope>NUCLEOTIDE SEQUENCE [LARGE SCALE GENOMIC DNA]</scope>
    <source>
        <strain evidence="1 2">C5-26</strain>
    </source>
</reference>
<comment type="caution">
    <text evidence="1">The sequence shown here is derived from an EMBL/GenBank/DDBJ whole genome shotgun (WGS) entry which is preliminary data.</text>
</comment>
<accession>A0A563DVX9</accession>